<gene>
    <name evidence="4" type="ORF">V1264_017465</name>
</gene>
<reference evidence="4 5" key="1">
    <citation type="submission" date="2024-02" db="EMBL/GenBank/DDBJ databases">
        <title>Chromosome-scale genome assembly of the rough periwinkle Littorina saxatilis.</title>
        <authorList>
            <person name="De Jode A."/>
            <person name="Faria R."/>
            <person name="Formenti G."/>
            <person name="Sims Y."/>
            <person name="Smith T.P."/>
            <person name="Tracey A."/>
            <person name="Wood J.M.D."/>
            <person name="Zagrodzka Z.B."/>
            <person name="Johannesson K."/>
            <person name="Butlin R.K."/>
            <person name="Leder E.H."/>
        </authorList>
    </citation>
    <scope>NUCLEOTIDE SEQUENCE [LARGE SCALE GENOMIC DNA]</scope>
    <source>
        <strain evidence="4">Snail1</strain>
        <tissue evidence="4">Muscle</tissue>
    </source>
</reference>
<keyword evidence="2" id="KW-1133">Transmembrane helix</keyword>
<name>A0AAN9BJN4_9CAEN</name>
<feature type="compositionally biased region" description="Polar residues" evidence="1">
    <location>
        <begin position="224"/>
        <end position="242"/>
    </location>
</feature>
<dbReference type="Proteomes" id="UP001374579">
    <property type="component" value="Unassembled WGS sequence"/>
</dbReference>
<evidence type="ECO:0000313" key="5">
    <source>
        <dbReference type="Proteomes" id="UP001374579"/>
    </source>
</evidence>
<sequence>MFQKYGLAFVLLLPVVYRCAENSCVISETSITADGCNVTGHFKLSNSCFLAETRLKKFTVKDMKAPASNALLCVIDYSNGICQYQAGCTCDSVSQEIALTKQYDSYQYLEWEVSVYFGKKSISTTRLQKPEPCLQAREIGAVTTSDAVLSTQTTHQWNTTGITFTDRNEATETEKTTLLCLMLAGAVVCVLLLVIIPRVVWVTLKNKRRFRATNAQQHLPDVNYQPQQPTPQSESRSLTDTGSHSYEDIAIGAQV</sequence>
<evidence type="ECO:0000313" key="4">
    <source>
        <dbReference type="EMBL" id="KAK7106179.1"/>
    </source>
</evidence>
<keyword evidence="5" id="KW-1185">Reference proteome</keyword>
<evidence type="ECO:0000256" key="3">
    <source>
        <dbReference type="SAM" id="SignalP"/>
    </source>
</evidence>
<feature type="signal peptide" evidence="3">
    <location>
        <begin position="1"/>
        <end position="22"/>
    </location>
</feature>
<feature type="region of interest" description="Disordered" evidence="1">
    <location>
        <begin position="215"/>
        <end position="242"/>
    </location>
</feature>
<protein>
    <submittedName>
        <fullName evidence="4">Uncharacterized protein</fullName>
    </submittedName>
</protein>
<evidence type="ECO:0000256" key="1">
    <source>
        <dbReference type="SAM" id="MobiDB-lite"/>
    </source>
</evidence>
<keyword evidence="3" id="KW-0732">Signal</keyword>
<accession>A0AAN9BJN4</accession>
<comment type="caution">
    <text evidence="4">The sequence shown here is derived from an EMBL/GenBank/DDBJ whole genome shotgun (WGS) entry which is preliminary data.</text>
</comment>
<feature type="chain" id="PRO_5042895137" evidence="3">
    <location>
        <begin position="23"/>
        <end position="255"/>
    </location>
</feature>
<keyword evidence="2" id="KW-0472">Membrane</keyword>
<keyword evidence="2" id="KW-0812">Transmembrane</keyword>
<proteinExistence type="predicted"/>
<dbReference type="EMBL" id="JBAMIC010000007">
    <property type="protein sequence ID" value="KAK7106179.1"/>
    <property type="molecule type" value="Genomic_DNA"/>
</dbReference>
<organism evidence="4 5">
    <name type="scientific">Littorina saxatilis</name>
    <dbReference type="NCBI Taxonomy" id="31220"/>
    <lineage>
        <taxon>Eukaryota</taxon>
        <taxon>Metazoa</taxon>
        <taxon>Spiralia</taxon>
        <taxon>Lophotrochozoa</taxon>
        <taxon>Mollusca</taxon>
        <taxon>Gastropoda</taxon>
        <taxon>Caenogastropoda</taxon>
        <taxon>Littorinimorpha</taxon>
        <taxon>Littorinoidea</taxon>
        <taxon>Littorinidae</taxon>
        <taxon>Littorina</taxon>
    </lineage>
</organism>
<evidence type="ECO:0000256" key="2">
    <source>
        <dbReference type="SAM" id="Phobius"/>
    </source>
</evidence>
<feature type="transmembrane region" description="Helical" evidence="2">
    <location>
        <begin position="181"/>
        <end position="201"/>
    </location>
</feature>
<dbReference type="AlphaFoldDB" id="A0AAN9BJN4"/>